<dbReference type="Gene3D" id="1.10.10.10">
    <property type="entry name" value="Winged helix-like DNA-binding domain superfamily/Winged helix DNA-binding domain"/>
    <property type="match status" value="1"/>
</dbReference>
<keyword evidence="1" id="KW-0805">Transcription regulation</keyword>
<keyword evidence="2" id="KW-0238">DNA-binding</keyword>
<keyword evidence="6" id="KW-1185">Reference proteome</keyword>
<evidence type="ECO:0000256" key="1">
    <source>
        <dbReference type="ARBA" id="ARBA00023015"/>
    </source>
</evidence>
<evidence type="ECO:0000256" key="2">
    <source>
        <dbReference type="ARBA" id="ARBA00023125"/>
    </source>
</evidence>
<protein>
    <submittedName>
        <fullName evidence="5">GntR family transcriptional regulator</fullName>
    </submittedName>
</protein>
<dbReference type="SUPFAM" id="SSF46785">
    <property type="entry name" value="Winged helix' DNA-binding domain"/>
    <property type="match status" value="1"/>
</dbReference>
<dbReference type="PROSITE" id="PS50949">
    <property type="entry name" value="HTH_GNTR"/>
    <property type="match status" value="1"/>
</dbReference>
<dbReference type="RefSeq" id="WP_218122029.1">
    <property type="nucleotide sequence ID" value="NZ_FNDD01000033.1"/>
</dbReference>
<dbReference type="EMBL" id="FNDD01000033">
    <property type="protein sequence ID" value="SDH87600.1"/>
    <property type="molecule type" value="Genomic_DNA"/>
</dbReference>
<dbReference type="InterPro" id="IPR028978">
    <property type="entry name" value="Chorismate_lyase_/UTRA_dom_sf"/>
</dbReference>
<dbReference type="AlphaFoldDB" id="A0A1G8FZV2"/>
<sequence>MNSNNDPAQVSTRPKNVMADLPQFDAHEAAPLYEVVKRYISEAIMVGKWGPGTVLPAENELATHFRVSVGTVRKALTALTSEGVLMRRRKTGTVVTGWSPLHNLRYFFQYFRLHDKSGDLVQSETKILDYRHDLASDDEAEKLQLKDNRDVIRLHRLRIVSGIKAMHERMVLPLERVPFFPEQENVPALIYQYLLTEHSIRIAAVRETVTAQLATEEDQTLLDVQNPHAVMVINDISFDQTTTPIILAEHRASTEHFSYINEIR</sequence>
<dbReference type="GO" id="GO:0003700">
    <property type="term" value="F:DNA-binding transcription factor activity"/>
    <property type="evidence" value="ECO:0007669"/>
    <property type="project" value="InterPro"/>
</dbReference>
<proteinExistence type="predicted"/>
<dbReference type="PRINTS" id="PR00035">
    <property type="entry name" value="HTHGNTR"/>
</dbReference>
<dbReference type="SMART" id="SM00866">
    <property type="entry name" value="UTRA"/>
    <property type="match status" value="1"/>
</dbReference>
<accession>A0A1G8FZV2</accession>
<dbReference type="PANTHER" id="PTHR44846:SF1">
    <property type="entry name" value="MANNOSYL-D-GLYCERATE TRANSPORT_METABOLISM SYSTEM REPRESSOR MNGR-RELATED"/>
    <property type="match status" value="1"/>
</dbReference>
<dbReference type="GO" id="GO:0003677">
    <property type="term" value="F:DNA binding"/>
    <property type="evidence" value="ECO:0007669"/>
    <property type="project" value="UniProtKB-KW"/>
</dbReference>
<dbReference type="SUPFAM" id="SSF64288">
    <property type="entry name" value="Chorismate lyase-like"/>
    <property type="match status" value="1"/>
</dbReference>
<dbReference type="CDD" id="cd07377">
    <property type="entry name" value="WHTH_GntR"/>
    <property type="match status" value="1"/>
</dbReference>
<dbReference type="InterPro" id="IPR036388">
    <property type="entry name" value="WH-like_DNA-bd_sf"/>
</dbReference>
<dbReference type="Pfam" id="PF07702">
    <property type="entry name" value="UTRA"/>
    <property type="match status" value="1"/>
</dbReference>
<dbReference type="PANTHER" id="PTHR44846">
    <property type="entry name" value="MANNOSYL-D-GLYCERATE TRANSPORT/METABOLISM SYSTEM REPRESSOR MNGR-RELATED"/>
    <property type="match status" value="1"/>
</dbReference>
<dbReference type="InterPro" id="IPR036390">
    <property type="entry name" value="WH_DNA-bd_sf"/>
</dbReference>
<evidence type="ECO:0000256" key="3">
    <source>
        <dbReference type="ARBA" id="ARBA00023163"/>
    </source>
</evidence>
<gene>
    <name evidence="5" type="ORF">SAMN04488136_13352</name>
</gene>
<organism evidence="5 6">
    <name type="scientific">Vibrio xiamenensis</name>
    <dbReference type="NCBI Taxonomy" id="861298"/>
    <lineage>
        <taxon>Bacteria</taxon>
        <taxon>Pseudomonadati</taxon>
        <taxon>Pseudomonadota</taxon>
        <taxon>Gammaproteobacteria</taxon>
        <taxon>Vibrionales</taxon>
        <taxon>Vibrionaceae</taxon>
        <taxon>Vibrio</taxon>
    </lineage>
</organism>
<dbReference type="InterPro" id="IPR000524">
    <property type="entry name" value="Tscrpt_reg_HTH_GntR"/>
</dbReference>
<dbReference type="InterPro" id="IPR011663">
    <property type="entry name" value="UTRA"/>
</dbReference>
<dbReference type="Gene3D" id="3.40.1410.10">
    <property type="entry name" value="Chorismate lyase-like"/>
    <property type="match status" value="1"/>
</dbReference>
<dbReference type="Pfam" id="PF00392">
    <property type="entry name" value="GntR"/>
    <property type="match status" value="1"/>
</dbReference>
<evidence type="ECO:0000259" key="4">
    <source>
        <dbReference type="PROSITE" id="PS50949"/>
    </source>
</evidence>
<dbReference type="InterPro" id="IPR050679">
    <property type="entry name" value="Bact_HTH_transcr_reg"/>
</dbReference>
<feature type="domain" description="HTH gntR-type" evidence="4">
    <location>
        <begin position="30"/>
        <end position="98"/>
    </location>
</feature>
<dbReference type="Proteomes" id="UP000198854">
    <property type="component" value="Unassembled WGS sequence"/>
</dbReference>
<evidence type="ECO:0000313" key="5">
    <source>
        <dbReference type="EMBL" id="SDH87600.1"/>
    </source>
</evidence>
<keyword evidence="3" id="KW-0804">Transcription</keyword>
<reference evidence="5 6" key="1">
    <citation type="submission" date="2016-10" db="EMBL/GenBank/DDBJ databases">
        <authorList>
            <person name="de Groot N.N."/>
        </authorList>
    </citation>
    <scope>NUCLEOTIDE SEQUENCE [LARGE SCALE GENOMIC DNA]</scope>
    <source>
        <strain evidence="5 6">CGMCC 1.10228</strain>
    </source>
</reference>
<evidence type="ECO:0000313" key="6">
    <source>
        <dbReference type="Proteomes" id="UP000198854"/>
    </source>
</evidence>
<name>A0A1G8FZV2_9VIBR</name>
<dbReference type="SMART" id="SM00345">
    <property type="entry name" value="HTH_GNTR"/>
    <property type="match status" value="1"/>
</dbReference>
<dbReference type="GO" id="GO:0045892">
    <property type="term" value="P:negative regulation of DNA-templated transcription"/>
    <property type="evidence" value="ECO:0007669"/>
    <property type="project" value="TreeGrafter"/>
</dbReference>
<dbReference type="STRING" id="861298.SAMN04488136_13352"/>